<dbReference type="PANTHER" id="PTHR16320:SF24">
    <property type="entry name" value="PHOSPHODIESTERASE, PUTATIVE-RELATED"/>
    <property type="match status" value="1"/>
</dbReference>
<keyword evidence="10 13" id="KW-1133">Transmembrane helix</keyword>
<evidence type="ECO:0000256" key="11">
    <source>
        <dbReference type="ARBA" id="ARBA00023098"/>
    </source>
</evidence>
<evidence type="ECO:0000256" key="9">
    <source>
        <dbReference type="ARBA" id="ARBA00022919"/>
    </source>
</evidence>
<keyword evidence="7" id="KW-0378">Hydrolase</keyword>
<dbReference type="InterPro" id="IPR036691">
    <property type="entry name" value="Endo/exonu/phosph_ase_sf"/>
</dbReference>
<dbReference type="GO" id="GO:0016020">
    <property type="term" value="C:membrane"/>
    <property type="evidence" value="ECO:0007669"/>
    <property type="project" value="UniProtKB-SubCell"/>
</dbReference>
<keyword evidence="12 13" id="KW-0472">Membrane</keyword>
<evidence type="ECO:0000256" key="12">
    <source>
        <dbReference type="ARBA" id="ARBA00023136"/>
    </source>
</evidence>
<dbReference type="STRING" id="983967.A0A1E4SZU3"/>
<sequence>MEELSEGNSNSNSFKSADTLKLLTFNTWGLKFVSKCRKERLTAISDKLASSSTDYDIVALQEIWTQEDWEYMDEVCSEKYPYRRWFSSGILTGPGLAVLSKVPIKKTFLYRFPINGRPSAFFRGDWYVGKSVAVTLLEPSFENASPIAILNSHMHAPYSLTGDAAYACHRACQAWDISTIVTQLTEAGYAVILVGDLNSRPGSLPYRILQHEGKLEDSWEALNGASDLEQIKLMDPVQQIKKAATTCDSTLNTWRASRQPHEACRLDYALIDTNRLKPVAASVDFTEQIENYGSYSDHFAYSATFKVLPKFNGDSSSETIFETKEKLRIYYDLKETVLEYIRDTNAWQSKWRNWHFILSILLFIAFLPVITVVSFIAPWASILFFFFGVLSTVFGVVDGLIGFLFGRNEYRALKEVALQIDDRVRYMERKGM</sequence>
<reference evidence="16" key="1">
    <citation type="submission" date="2016-04" db="EMBL/GenBank/DDBJ databases">
        <title>Comparative genomics of biotechnologically important yeasts.</title>
        <authorList>
            <consortium name="DOE Joint Genome Institute"/>
            <person name="Riley R."/>
            <person name="Haridas S."/>
            <person name="Wolfe K.H."/>
            <person name="Lopes M.R."/>
            <person name="Hittinger C.T."/>
            <person name="Goker M."/>
            <person name="Salamov A."/>
            <person name="Wisecaver J."/>
            <person name="Long T.M."/>
            <person name="Aerts A.L."/>
            <person name="Barry K."/>
            <person name="Choi C."/>
            <person name="Clum A."/>
            <person name="Coughlan A.Y."/>
            <person name="Deshpande S."/>
            <person name="Douglass A.P."/>
            <person name="Hanson S.J."/>
            <person name="Klenk H.-P."/>
            <person name="Labutti K."/>
            <person name="Lapidus A."/>
            <person name="Lindquist E."/>
            <person name="Lipzen A."/>
            <person name="Meier-Kolthoff J.P."/>
            <person name="Ohm R.A."/>
            <person name="Otillar R.P."/>
            <person name="Pangilinan J."/>
            <person name="Peng Y."/>
            <person name="Rokas A."/>
            <person name="Rosa C.A."/>
            <person name="Scheuner C."/>
            <person name="Sibirny A.A."/>
            <person name="Slot J.C."/>
            <person name="Stielow J.B."/>
            <person name="Sun H."/>
            <person name="Kurtzman C.P."/>
            <person name="Blackwell M."/>
            <person name="Grigoriev I.V."/>
            <person name="Jeffries T.W."/>
        </authorList>
    </citation>
    <scope>NUCLEOTIDE SEQUENCE [LARGE SCALE GENOMIC DNA]</scope>
    <source>
        <strain evidence="16">NRRL YB-2248</strain>
    </source>
</reference>
<evidence type="ECO:0000256" key="13">
    <source>
        <dbReference type="SAM" id="Phobius"/>
    </source>
</evidence>
<comment type="pathway">
    <text evidence="3">Sphingolipid metabolism.</text>
</comment>
<evidence type="ECO:0000313" key="15">
    <source>
        <dbReference type="EMBL" id="ODV85019.1"/>
    </source>
</evidence>
<comment type="similarity">
    <text evidence="4">Belongs to the neutral sphingomyelinase family.</text>
</comment>
<dbReference type="GO" id="GO:0006665">
    <property type="term" value="P:sphingolipid metabolic process"/>
    <property type="evidence" value="ECO:0007669"/>
    <property type="project" value="UniProtKB-KW"/>
</dbReference>
<keyword evidence="11" id="KW-0443">Lipid metabolism</keyword>
<keyword evidence="6" id="KW-0479">Metal-binding</keyword>
<dbReference type="GO" id="GO:0046872">
    <property type="term" value="F:metal ion binding"/>
    <property type="evidence" value="ECO:0007669"/>
    <property type="project" value="UniProtKB-KW"/>
</dbReference>
<keyword evidence="16" id="KW-1185">Reference proteome</keyword>
<evidence type="ECO:0000259" key="14">
    <source>
        <dbReference type="Pfam" id="PF03372"/>
    </source>
</evidence>
<feature type="domain" description="Endonuclease/exonuclease/phosphatase" evidence="14">
    <location>
        <begin position="23"/>
        <end position="298"/>
    </location>
</feature>
<evidence type="ECO:0000256" key="7">
    <source>
        <dbReference type="ARBA" id="ARBA00022801"/>
    </source>
</evidence>
<feature type="transmembrane region" description="Helical" evidence="13">
    <location>
        <begin position="382"/>
        <end position="405"/>
    </location>
</feature>
<dbReference type="AlphaFoldDB" id="A0A1E4SZU3"/>
<comment type="subcellular location">
    <subcellularLocation>
        <location evidence="1">Membrane</location>
        <topology evidence="1">Multi-pass membrane protein</topology>
    </subcellularLocation>
</comment>
<dbReference type="GO" id="GO:0004767">
    <property type="term" value="F:sphingomyelin phosphodiesterase activity"/>
    <property type="evidence" value="ECO:0007669"/>
    <property type="project" value="InterPro"/>
</dbReference>
<dbReference type="Pfam" id="PF03372">
    <property type="entry name" value="Exo_endo_phos"/>
    <property type="match status" value="1"/>
</dbReference>
<keyword evidence="8" id="KW-0460">Magnesium</keyword>
<keyword evidence="9" id="KW-0746">Sphingolipid metabolism</keyword>
<evidence type="ECO:0000256" key="5">
    <source>
        <dbReference type="ARBA" id="ARBA00022692"/>
    </source>
</evidence>
<proteinExistence type="inferred from homology"/>
<dbReference type="InterPro" id="IPR038772">
    <property type="entry name" value="Sph/SMPD2-like"/>
</dbReference>
<keyword evidence="5 13" id="KW-0812">Transmembrane</keyword>
<dbReference type="EMBL" id="KV453854">
    <property type="protein sequence ID" value="ODV85019.1"/>
    <property type="molecule type" value="Genomic_DNA"/>
</dbReference>
<feature type="transmembrane region" description="Helical" evidence="13">
    <location>
        <begin position="356"/>
        <end position="376"/>
    </location>
</feature>
<dbReference type="SUPFAM" id="SSF56219">
    <property type="entry name" value="DNase I-like"/>
    <property type="match status" value="1"/>
</dbReference>
<accession>A0A1E4SZU3</accession>
<evidence type="ECO:0000256" key="8">
    <source>
        <dbReference type="ARBA" id="ARBA00022842"/>
    </source>
</evidence>
<name>A0A1E4SZU3_9ASCO</name>
<organism evidence="15 16">
    <name type="scientific">[Candida] arabinofermentans NRRL YB-2248</name>
    <dbReference type="NCBI Taxonomy" id="983967"/>
    <lineage>
        <taxon>Eukaryota</taxon>
        <taxon>Fungi</taxon>
        <taxon>Dikarya</taxon>
        <taxon>Ascomycota</taxon>
        <taxon>Saccharomycotina</taxon>
        <taxon>Pichiomycetes</taxon>
        <taxon>Pichiales</taxon>
        <taxon>Pichiaceae</taxon>
        <taxon>Ogataea</taxon>
        <taxon>Ogataea/Candida clade</taxon>
    </lineage>
</organism>
<dbReference type="OrthoDB" id="387657at2759"/>
<evidence type="ECO:0000256" key="6">
    <source>
        <dbReference type="ARBA" id="ARBA00022723"/>
    </source>
</evidence>
<dbReference type="InterPro" id="IPR005135">
    <property type="entry name" value="Endo/exonuclease/phosphatase"/>
</dbReference>
<evidence type="ECO:0000313" key="16">
    <source>
        <dbReference type="Proteomes" id="UP000094801"/>
    </source>
</evidence>
<evidence type="ECO:0000256" key="2">
    <source>
        <dbReference type="ARBA" id="ARBA00004760"/>
    </source>
</evidence>
<gene>
    <name evidence="15" type="ORF">CANARDRAFT_176428</name>
</gene>
<evidence type="ECO:0000256" key="1">
    <source>
        <dbReference type="ARBA" id="ARBA00004141"/>
    </source>
</evidence>
<evidence type="ECO:0000256" key="3">
    <source>
        <dbReference type="ARBA" id="ARBA00004991"/>
    </source>
</evidence>
<comment type="pathway">
    <text evidence="2">Lipid metabolism; sphingolipid metabolism.</text>
</comment>
<dbReference type="FunFam" id="3.60.10.10:FF:000073">
    <property type="entry name" value="Inositol phosphosphingolipid phospholipase"/>
    <property type="match status" value="1"/>
</dbReference>
<dbReference type="PANTHER" id="PTHR16320">
    <property type="entry name" value="SPHINGOMYELINASE FAMILY MEMBER"/>
    <property type="match status" value="1"/>
</dbReference>
<protein>
    <recommendedName>
        <fullName evidence="14">Endonuclease/exonuclease/phosphatase domain-containing protein</fullName>
    </recommendedName>
</protein>
<dbReference type="Proteomes" id="UP000094801">
    <property type="component" value="Unassembled WGS sequence"/>
</dbReference>
<evidence type="ECO:0000256" key="10">
    <source>
        <dbReference type="ARBA" id="ARBA00022989"/>
    </source>
</evidence>
<dbReference type="Gene3D" id="3.60.10.10">
    <property type="entry name" value="Endonuclease/exonuclease/phosphatase"/>
    <property type="match status" value="1"/>
</dbReference>
<evidence type="ECO:0000256" key="4">
    <source>
        <dbReference type="ARBA" id="ARBA00006335"/>
    </source>
</evidence>